<dbReference type="AlphaFoldDB" id="A0A1A0DBR5"/>
<dbReference type="RefSeq" id="WP_003625391.1">
    <property type="nucleotide sequence ID" value="NZ_LPWU01000107.1"/>
</dbReference>
<protein>
    <submittedName>
        <fullName evidence="1">Uncharacterized protein</fullName>
    </submittedName>
</protein>
<accession>A0A1A0DBR5</accession>
<evidence type="ECO:0000313" key="1">
    <source>
        <dbReference type="EMBL" id="OAZ72475.1"/>
    </source>
</evidence>
<dbReference type="GeneID" id="60376466"/>
<dbReference type="Proteomes" id="UP000093796">
    <property type="component" value="Unassembled WGS sequence"/>
</dbReference>
<reference evidence="1 2" key="1">
    <citation type="submission" date="2016-05" db="EMBL/GenBank/DDBJ databases">
        <title>Genome sequencing of Acetobacter pasteurianus strain SRCM100623.</title>
        <authorList>
            <person name="Song Y.R."/>
        </authorList>
    </citation>
    <scope>NUCLEOTIDE SEQUENCE [LARGE SCALE GENOMIC DNA]</scope>
    <source>
        <strain evidence="1 2">SRCM100623</strain>
    </source>
</reference>
<dbReference type="eggNOG" id="ENOG5032W5K">
    <property type="taxonomic scope" value="Bacteria"/>
</dbReference>
<name>A0A1A0DBR5_ACEPA</name>
<dbReference type="OrthoDB" id="7026141at2"/>
<sequence length="117" mass="12304">MKTLLLDRATWDLAVDAQGNIAVADVPYATAQDVSSAVRVFRGECWYNTALGLPYLAGVLGRNQSAALFRADVAQAALAVPNVARATCVLASLGADRKLSGQIYLTLENGSTTLASF</sequence>
<proteinExistence type="predicted"/>
<dbReference type="PATRIC" id="fig|438.15.peg.1170"/>
<organism evidence="1 2">
    <name type="scientific">Acetobacter pasteurianus</name>
    <name type="common">Acetobacter turbidans</name>
    <dbReference type="NCBI Taxonomy" id="438"/>
    <lineage>
        <taxon>Bacteria</taxon>
        <taxon>Pseudomonadati</taxon>
        <taxon>Pseudomonadota</taxon>
        <taxon>Alphaproteobacteria</taxon>
        <taxon>Acetobacterales</taxon>
        <taxon>Acetobacteraceae</taxon>
        <taxon>Acetobacter</taxon>
    </lineage>
</organism>
<dbReference type="EMBL" id="LYUD01000099">
    <property type="protein sequence ID" value="OAZ72475.1"/>
    <property type="molecule type" value="Genomic_DNA"/>
</dbReference>
<evidence type="ECO:0000313" key="2">
    <source>
        <dbReference type="Proteomes" id="UP000093796"/>
    </source>
</evidence>
<gene>
    <name evidence="1" type="ORF">SRCM100623_01015</name>
</gene>
<comment type="caution">
    <text evidence="1">The sequence shown here is derived from an EMBL/GenBank/DDBJ whole genome shotgun (WGS) entry which is preliminary data.</text>
</comment>